<dbReference type="GO" id="GO:0016987">
    <property type="term" value="F:sigma factor activity"/>
    <property type="evidence" value="ECO:0007669"/>
    <property type="project" value="UniProtKB-KW"/>
</dbReference>
<dbReference type="RefSeq" id="WP_164042307.1">
    <property type="nucleotide sequence ID" value="NZ_JAAGNZ010000002.1"/>
</dbReference>
<dbReference type="Pfam" id="PF04542">
    <property type="entry name" value="Sigma70_r2"/>
    <property type="match status" value="1"/>
</dbReference>
<gene>
    <name evidence="8" type="ORF">GK091_22720</name>
</gene>
<evidence type="ECO:0000256" key="4">
    <source>
        <dbReference type="ARBA" id="ARBA00023125"/>
    </source>
</evidence>
<dbReference type="SUPFAM" id="SSF88946">
    <property type="entry name" value="Sigma2 domain of RNA polymerase sigma factors"/>
    <property type="match status" value="1"/>
</dbReference>
<dbReference type="PANTHER" id="PTHR43133:SF8">
    <property type="entry name" value="RNA POLYMERASE SIGMA FACTOR HI_1459-RELATED"/>
    <property type="match status" value="1"/>
</dbReference>
<accession>A0A6M0IP52</accession>
<evidence type="ECO:0000259" key="6">
    <source>
        <dbReference type="Pfam" id="PF04542"/>
    </source>
</evidence>
<dbReference type="Gene3D" id="1.10.1740.10">
    <property type="match status" value="1"/>
</dbReference>
<name>A0A6M0IP52_9BACT</name>
<dbReference type="NCBIfam" id="TIGR02937">
    <property type="entry name" value="sigma70-ECF"/>
    <property type="match status" value="1"/>
</dbReference>
<feature type="domain" description="RNA polymerase sigma-70 region 2" evidence="6">
    <location>
        <begin position="26"/>
        <end position="90"/>
    </location>
</feature>
<evidence type="ECO:0000256" key="2">
    <source>
        <dbReference type="ARBA" id="ARBA00023015"/>
    </source>
</evidence>
<dbReference type="InterPro" id="IPR036388">
    <property type="entry name" value="WH-like_DNA-bd_sf"/>
</dbReference>
<dbReference type="InterPro" id="IPR007627">
    <property type="entry name" value="RNA_pol_sigma70_r2"/>
</dbReference>
<comment type="caution">
    <text evidence="8">The sequence shown here is derived from an EMBL/GenBank/DDBJ whole genome shotgun (WGS) entry which is preliminary data.</text>
</comment>
<dbReference type="InterPro" id="IPR013249">
    <property type="entry name" value="RNA_pol_sigma70_r4_t2"/>
</dbReference>
<dbReference type="Gene3D" id="1.10.10.10">
    <property type="entry name" value="Winged helix-like DNA-binding domain superfamily/Winged helix DNA-binding domain"/>
    <property type="match status" value="1"/>
</dbReference>
<dbReference type="InterPro" id="IPR014284">
    <property type="entry name" value="RNA_pol_sigma-70_dom"/>
</dbReference>
<dbReference type="InterPro" id="IPR013324">
    <property type="entry name" value="RNA_pol_sigma_r3/r4-like"/>
</dbReference>
<dbReference type="Proteomes" id="UP000477386">
    <property type="component" value="Unassembled WGS sequence"/>
</dbReference>
<proteinExistence type="inferred from homology"/>
<evidence type="ECO:0000313" key="8">
    <source>
        <dbReference type="EMBL" id="NEU69712.1"/>
    </source>
</evidence>
<organism evidence="8 9">
    <name type="scientific">Spirosoma agri</name>
    <dbReference type="NCBI Taxonomy" id="1987381"/>
    <lineage>
        <taxon>Bacteria</taxon>
        <taxon>Pseudomonadati</taxon>
        <taxon>Bacteroidota</taxon>
        <taxon>Cytophagia</taxon>
        <taxon>Cytophagales</taxon>
        <taxon>Cytophagaceae</taxon>
        <taxon>Spirosoma</taxon>
    </lineage>
</organism>
<dbReference type="AlphaFoldDB" id="A0A6M0IP52"/>
<evidence type="ECO:0000256" key="5">
    <source>
        <dbReference type="ARBA" id="ARBA00023163"/>
    </source>
</evidence>
<evidence type="ECO:0000259" key="7">
    <source>
        <dbReference type="Pfam" id="PF08281"/>
    </source>
</evidence>
<keyword evidence="5" id="KW-0804">Transcription</keyword>
<dbReference type="InterPro" id="IPR013325">
    <property type="entry name" value="RNA_pol_sigma_r2"/>
</dbReference>
<dbReference type="InterPro" id="IPR039425">
    <property type="entry name" value="RNA_pol_sigma-70-like"/>
</dbReference>
<keyword evidence="3" id="KW-0731">Sigma factor</keyword>
<evidence type="ECO:0000256" key="1">
    <source>
        <dbReference type="ARBA" id="ARBA00010641"/>
    </source>
</evidence>
<keyword evidence="2" id="KW-0805">Transcription regulation</keyword>
<reference evidence="8 9" key="1">
    <citation type="submission" date="2020-02" db="EMBL/GenBank/DDBJ databases">
        <title>Draft genome sequence of two Spirosoma agri KCTC 52727 and Spirosoma terrae KCTC 52035.</title>
        <authorList>
            <person name="Rojas J."/>
            <person name="Ambika Manirajan B."/>
            <person name="Ratering S."/>
            <person name="Suarez C."/>
            <person name="Schnell S."/>
        </authorList>
    </citation>
    <scope>NUCLEOTIDE SEQUENCE [LARGE SCALE GENOMIC DNA]</scope>
    <source>
        <strain evidence="8 9">KCTC 52727</strain>
    </source>
</reference>
<comment type="similarity">
    <text evidence="1">Belongs to the sigma-70 factor family. ECF subfamily.</text>
</comment>
<dbReference type="EMBL" id="JAAGNZ010000002">
    <property type="protein sequence ID" value="NEU69712.1"/>
    <property type="molecule type" value="Genomic_DNA"/>
</dbReference>
<dbReference type="PANTHER" id="PTHR43133">
    <property type="entry name" value="RNA POLYMERASE ECF-TYPE SIGMA FACTO"/>
    <property type="match status" value="1"/>
</dbReference>
<feature type="domain" description="RNA polymerase sigma factor 70 region 4 type 2" evidence="7">
    <location>
        <begin position="121"/>
        <end position="173"/>
    </location>
</feature>
<dbReference type="SUPFAM" id="SSF88659">
    <property type="entry name" value="Sigma3 and sigma4 domains of RNA polymerase sigma factors"/>
    <property type="match status" value="1"/>
</dbReference>
<dbReference type="GO" id="GO:0006352">
    <property type="term" value="P:DNA-templated transcription initiation"/>
    <property type="evidence" value="ECO:0007669"/>
    <property type="project" value="InterPro"/>
</dbReference>
<sequence length="185" mass="21884">MLTKTEIGESTTQQQSAITIDAFEELYTRYVGKVYKKCFSMTKDDKTAEDYTQDIFLKVFDKMESFQNRSTFSTWLYAISHNYCLDQLRIGKRFSTESLSGELINSLSEQDSLVLQEHRLLELEQLLNNLPDQEAYFLRLRYEEGLSIKEIARVHHLTESSVKMRLKRTRDKLYKRFAKPDPVLW</sequence>
<keyword evidence="9" id="KW-1185">Reference proteome</keyword>
<dbReference type="CDD" id="cd06171">
    <property type="entry name" value="Sigma70_r4"/>
    <property type="match status" value="1"/>
</dbReference>
<keyword evidence="4" id="KW-0238">DNA-binding</keyword>
<dbReference type="Pfam" id="PF08281">
    <property type="entry name" value="Sigma70_r4_2"/>
    <property type="match status" value="1"/>
</dbReference>
<dbReference type="GO" id="GO:0003677">
    <property type="term" value="F:DNA binding"/>
    <property type="evidence" value="ECO:0007669"/>
    <property type="project" value="UniProtKB-KW"/>
</dbReference>
<evidence type="ECO:0000313" key="9">
    <source>
        <dbReference type="Proteomes" id="UP000477386"/>
    </source>
</evidence>
<protein>
    <submittedName>
        <fullName evidence="8">RNA polymerase sigma factor</fullName>
    </submittedName>
</protein>
<evidence type="ECO:0000256" key="3">
    <source>
        <dbReference type="ARBA" id="ARBA00023082"/>
    </source>
</evidence>